<evidence type="ECO:0000256" key="5">
    <source>
        <dbReference type="ARBA" id="ARBA00033464"/>
    </source>
</evidence>
<dbReference type="GO" id="GO:0005654">
    <property type="term" value="C:nucleoplasm"/>
    <property type="evidence" value="ECO:0007669"/>
    <property type="project" value="TreeGrafter"/>
</dbReference>
<dbReference type="AlphaFoldDB" id="A0A6H0XK61"/>
<dbReference type="Proteomes" id="UP000503462">
    <property type="component" value="Chromosome 1"/>
</dbReference>
<dbReference type="Gene3D" id="1.10.20.120">
    <property type="match status" value="1"/>
</dbReference>
<feature type="compositionally biased region" description="Basic and acidic residues" evidence="6">
    <location>
        <begin position="369"/>
        <end position="393"/>
    </location>
</feature>
<reference evidence="9 10" key="1">
    <citation type="journal article" date="2016" name="Sci. Rep.">
        <title>Peltaster fructicola genome reveals evolution from an invasive phytopathogen to an ectophytic parasite.</title>
        <authorList>
            <person name="Xu C."/>
            <person name="Chen H."/>
            <person name="Gleason M.L."/>
            <person name="Xu J.R."/>
            <person name="Liu H."/>
            <person name="Zhang R."/>
            <person name="Sun G."/>
        </authorList>
    </citation>
    <scope>NUCLEOTIDE SEQUENCE [LARGE SCALE GENOMIC DNA]</scope>
    <source>
        <strain evidence="9 10">LNHT1506</strain>
    </source>
</reference>
<feature type="region of interest" description="Disordered" evidence="6">
    <location>
        <begin position="1"/>
        <end position="35"/>
    </location>
</feature>
<evidence type="ECO:0000256" key="3">
    <source>
        <dbReference type="ARBA" id="ARBA00023242"/>
    </source>
</evidence>
<proteinExistence type="predicted"/>
<comment type="function">
    <text evidence="4">Non catalytic subunit of RNase H2, an endonuclease that specifically degrades the RNA of RNA:DNA hybrids. Participates in DNA replication, possibly by mediating the removal of lagging-strand Okazaki fragment RNA primers during DNA replication. Mediates the excision of single ribonucleotides from DNA:RNA duplexes.</text>
</comment>
<keyword evidence="10" id="KW-1185">Reference proteome</keyword>
<feature type="domain" description="Ribonuclease H2 subunit B wHTH" evidence="7">
    <location>
        <begin position="128"/>
        <end position="325"/>
    </location>
</feature>
<evidence type="ECO:0000259" key="7">
    <source>
        <dbReference type="Pfam" id="PF09468"/>
    </source>
</evidence>
<feature type="compositionally biased region" description="Low complexity" evidence="6">
    <location>
        <begin position="12"/>
        <end position="25"/>
    </location>
</feature>
<evidence type="ECO:0000313" key="10">
    <source>
        <dbReference type="Proteomes" id="UP000503462"/>
    </source>
</evidence>
<keyword evidence="3" id="KW-0539">Nucleus</keyword>
<evidence type="ECO:0000313" key="9">
    <source>
        <dbReference type="EMBL" id="QIW95111.1"/>
    </source>
</evidence>
<dbReference type="GO" id="GO:0006401">
    <property type="term" value="P:RNA catabolic process"/>
    <property type="evidence" value="ECO:0007669"/>
    <property type="project" value="TreeGrafter"/>
</dbReference>
<dbReference type="InterPro" id="IPR040456">
    <property type="entry name" value="RNase_H2_suB"/>
</dbReference>
<feature type="compositionally biased region" description="Basic residues" evidence="6">
    <location>
        <begin position="394"/>
        <end position="403"/>
    </location>
</feature>
<dbReference type="PANTHER" id="PTHR13383">
    <property type="entry name" value="RIBONUCLEASE H2 SUBUNIT B"/>
    <property type="match status" value="1"/>
</dbReference>
<dbReference type="PANTHER" id="PTHR13383:SF11">
    <property type="entry name" value="RIBONUCLEASE H2 SUBUNIT B"/>
    <property type="match status" value="1"/>
</dbReference>
<dbReference type="Pfam" id="PF17745">
    <property type="entry name" value="Ydr279_N"/>
    <property type="match status" value="1"/>
</dbReference>
<gene>
    <name evidence="9" type="ORF">AMS68_000629</name>
</gene>
<dbReference type="OrthoDB" id="29098at2759"/>
<evidence type="ECO:0000256" key="4">
    <source>
        <dbReference type="ARBA" id="ARBA00024778"/>
    </source>
</evidence>
<protein>
    <recommendedName>
        <fullName evidence="2">Ribonuclease H2 subunit B</fullName>
    </recommendedName>
    <alternativeName>
        <fullName evidence="5">Ribonuclease HI subunit B</fullName>
    </alternativeName>
</protein>
<comment type="subcellular location">
    <subcellularLocation>
        <location evidence="1">Nucleus</location>
    </subcellularLocation>
</comment>
<sequence length="424" mass="47244">MKTRTKKASRPATGAADVKAAATQTRSMEPTVASPPTLFIMPNNLSPEARIVTVPGRKATTVMRILLCPEQGFFEFANVASESSSRSWLLAPNRVDSKTDAPVGQPDDRGYVLRRPDLLVATPLDPLFILLPMMLESQDNHNSYLSSMDYIFNEQLSGYGHLQQLLRQPAFARTLQNLGRRMATISTSISLGDNDDDMYQLSIDKVARVLLAKSGRMAELGLPTSLEQRFVQQALEIPFMHIDQVTSTAAVDSALDQHEASIEESQSSLSSETSIGSTETAATSVASMPDLTNVPSDQVVHLLRIRTAWDYMLRSYVSSSLQAKLETILQQQTTIDFMPLREHEERVNSLRQKAQALRTLSDNISRKRMLDDDEESAKADEKRRKKEVDEQRKKSMSHGVKKLMKADTSGMKKMSSFFTKTPAK</sequence>
<evidence type="ECO:0000259" key="8">
    <source>
        <dbReference type="Pfam" id="PF17745"/>
    </source>
</evidence>
<dbReference type="InterPro" id="IPR019024">
    <property type="entry name" value="RNase_H2_suB_wHTH"/>
</dbReference>
<dbReference type="Pfam" id="PF09468">
    <property type="entry name" value="RNase_H2-Ydr279"/>
    <property type="match status" value="1"/>
</dbReference>
<evidence type="ECO:0000256" key="6">
    <source>
        <dbReference type="SAM" id="MobiDB-lite"/>
    </source>
</evidence>
<feature type="domain" description="Rnh202 triple barrel" evidence="8">
    <location>
        <begin position="40"/>
        <end position="125"/>
    </location>
</feature>
<feature type="compositionally biased region" description="Low complexity" evidence="6">
    <location>
        <begin position="263"/>
        <end position="281"/>
    </location>
</feature>
<evidence type="ECO:0000256" key="2">
    <source>
        <dbReference type="ARBA" id="ARBA00019062"/>
    </source>
</evidence>
<name>A0A6H0XK61_9PEZI</name>
<feature type="region of interest" description="Disordered" evidence="6">
    <location>
        <begin position="369"/>
        <end position="424"/>
    </location>
</feature>
<accession>A0A6H0XK61</accession>
<feature type="region of interest" description="Disordered" evidence="6">
    <location>
        <begin position="260"/>
        <end position="281"/>
    </location>
</feature>
<dbReference type="GO" id="GO:0032299">
    <property type="term" value="C:ribonuclease H2 complex"/>
    <property type="evidence" value="ECO:0007669"/>
    <property type="project" value="InterPro"/>
</dbReference>
<dbReference type="InterPro" id="IPR041195">
    <property type="entry name" value="Rnh202_N"/>
</dbReference>
<evidence type="ECO:0000256" key="1">
    <source>
        <dbReference type="ARBA" id="ARBA00004123"/>
    </source>
</evidence>
<organism evidence="9 10">
    <name type="scientific">Peltaster fructicola</name>
    <dbReference type="NCBI Taxonomy" id="286661"/>
    <lineage>
        <taxon>Eukaryota</taxon>
        <taxon>Fungi</taxon>
        <taxon>Dikarya</taxon>
        <taxon>Ascomycota</taxon>
        <taxon>Pezizomycotina</taxon>
        <taxon>Dothideomycetes</taxon>
        <taxon>Dothideomycetes incertae sedis</taxon>
        <taxon>Peltaster</taxon>
    </lineage>
</organism>
<dbReference type="EMBL" id="CP051139">
    <property type="protein sequence ID" value="QIW95111.1"/>
    <property type="molecule type" value="Genomic_DNA"/>
</dbReference>